<organism evidence="4 5">
    <name type="scientific">Vagococcus entomophilus</name>
    <dbReference type="NCBI Taxonomy" id="1160095"/>
    <lineage>
        <taxon>Bacteria</taxon>
        <taxon>Bacillati</taxon>
        <taxon>Bacillota</taxon>
        <taxon>Bacilli</taxon>
        <taxon>Lactobacillales</taxon>
        <taxon>Enterococcaceae</taxon>
        <taxon>Vagococcus</taxon>
    </lineage>
</organism>
<dbReference type="SUPFAM" id="SSF88713">
    <property type="entry name" value="Glycoside hydrolase/deacetylase"/>
    <property type="match status" value="1"/>
</dbReference>
<dbReference type="InterPro" id="IPR002509">
    <property type="entry name" value="NODB_dom"/>
</dbReference>
<dbReference type="EMBL" id="NGJZ01000002">
    <property type="protein sequence ID" value="RSU07396.1"/>
    <property type="molecule type" value="Genomic_DNA"/>
</dbReference>
<dbReference type="PANTHER" id="PTHR34216">
    <property type="match status" value="1"/>
</dbReference>
<evidence type="ECO:0000259" key="3">
    <source>
        <dbReference type="Pfam" id="PF01522"/>
    </source>
</evidence>
<evidence type="ECO:0000256" key="2">
    <source>
        <dbReference type="ARBA" id="ARBA00022729"/>
    </source>
</evidence>
<proteinExistence type="predicted"/>
<dbReference type="Gene3D" id="3.20.20.370">
    <property type="entry name" value="Glycoside hydrolase/deacetylase"/>
    <property type="match status" value="1"/>
</dbReference>
<comment type="caution">
    <text evidence="4">The sequence shown here is derived from an EMBL/GenBank/DDBJ whole genome shotgun (WGS) entry which is preliminary data.</text>
</comment>
<evidence type="ECO:0000313" key="5">
    <source>
        <dbReference type="Proteomes" id="UP000288669"/>
    </source>
</evidence>
<protein>
    <recommendedName>
        <fullName evidence="3">NodB homology domain-containing protein</fullName>
    </recommendedName>
</protein>
<comment type="subcellular location">
    <subcellularLocation>
        <location evidence="1">Secreted</location>
    </subcellularLocation>
</comment>
<dbReference type="InterPro" id="IPR011330">
    <property type="entry name" value="Glyco_hydro/deAcase_b/a-brl"/>
</dbReference>
<dbReference type="Proteomes" id="UP000288669">
    <property type="component" value="Unassembled WGS sequence"/>
</dbReference>
<evidence type="ECO:0000256" key="1">
    <source>
        <dbReference type="ARBA" id="ARBA00004613"/>
    </source>
</evidence>
<dbReference type="PANTHER" id="PTHR34216:SF3">
    <property type="entry name" value="POLY-BETA-1,6-N-ACETYL-D-GLUCOSAMINE N-DEACETYLASE"/>
    <property type="match status" value="1"/>
</dbReference>
<feature type="domain" description="NodB homology" evidence="3">
    <location>
        <begin position="250"/>
        <end position="314"/>
    </location>
</feature>
<name>A0A430AHH3_9ENTE</name>
<evidence type="ECO:0000313" key="4">
    <source>
        <dbReference type="EMBL" id="RSU07396.1"/>
    </source>
</evidence>
<keyword evidence="2" id="KW-0732">Signal</keyword>
<sequence length="399" mass="45660">MKKETDEKKVVANRQQEQKVSDLLNQSNLLSKQYNYEKAVQLLETSKLLTNEKVTQRLSQLKEEQASLKTWQDNLKISHLFFHSLIKDTKKAFDGDSKQNGYNEYMATISEFNHSLEQLYANQYVLVNMHDIAEVKDGKMICKEIRLPEGKKPLVLSQDDVSYYEYMKGDGFAANLTISKENKITNTYTDDEKVEYGSFDMVPLLDDFVAAHPDFSYKGAKGIIALTGYNGVLGYRTSVSEYGDNEKTKTEIEQAKKVATFLREDGWEFASHTWGHLNAGKVSMEQLKADTERWENEVKPVIGNTDILIYPFGSDVGDWQSYAGNPKFDYLHSKGFNFFCNVDGSTPYWMQLGDNYLRQARINIDGIKLQAQMTNKINVLSPFIDAAKTWDPARPKLQE</sequence>
<dbReference type="Pfam" id="PF01522">
    <property type="entry name" value="Polysacc_deac_1"/>
    <property type="match status" value="1"/>
</dbReference>
<gene>
    <name evidence="4" type="ORF">CBF30_06125</name>
</gene>
<reference evidence="4 5" key="1">
    <citation type="submission" date="2017-05" db="EMBL/GenBank/DDBJ databases">
        <title>Vagococcus spp. assemblies.</title>
        <authorList>
            <person name="Gulvik C.A."/>
        </authorList>
    </citation>
    <scope>NUCLEOTIDE SEQUENCE [LARGE SCALE GENOMIC DNA]</scope>
    <source>
        <strain evidence="4 5">DSM 24756</strain>
    </source>
</reference>
<dbReference type="InterPro" id="IPR051398">
    <property type="entry name" value="Polysacch_Deacetylase"/>
</dbReference>
<accession>A0A430AHH3</accession>
<dbReference type="GO" id="GO:0016810">
    <property type="term" value="F:hydrolase activity, acting on carbon-nitrogen (but not peptide) bonds"/>
    <property type="evidence" value="ECO:0007669"/>
    <property type="project" value="InterPro"/>
</dbReference>
<dbReference type="AlphaFoldDB" id="A0A430AHH3"/>
<dbReference type="GO" id="GO:0005975">
    <property type="term" value="P:carbohydrate metabolic process"/>
    <property type="evidence" value="ECO:0007669"/>
    <property type="project" value="InterPro"/>
</dbReference>
<dbReference type="GO" id="GO:0005576">
    <property type="term" value="C:extracellular region"/>
    <property type="evidence" value="ECO:0007669"/>
    <property type="project" value="UniProtKB-SubCell"/>
</dbReference>
<keyword evidence="5" id="KW-1185">Reference proteome</keyword>